<reference evidence="2" key="1">
    <citation type="journal article" date="2024" name="Front. Bioeng. Biotechnol.">
        <title>Genome-scale model development and genomic sequencing of the oleaginous clade Lipomyces.</title>
        <authorList>
            <person name="Czajka J.J."/>
            <person name="Han Y."/>
            <person name="Kim J."/>
            <person name="Mondo S.J."/>
            <person name="Hofstad B.A."/>
            <person name="Robles A."/>
            <person name="Haridas S."/>
            <person name="Riley R."/>
            <person name="LaButti K."/>
            <person name="Pangilinan J."/>
            <person name="Andreopoulos W."/>
            <person name="Lipzen A."/>
            <person name="Yan J."/>
            <person name="Wang M."/>
            <person name="Ng V."/>
            <person name="Grigoriev I.V."/>
            <person name="Spatafora J.W."/>
            <person name="Magnuson J.K."/>
            <person name="Baker S.E."/>
            <person name="Pomraning K.R."/>
        </authorList>
    </citation>
    <scope>NUCLEOTIDE SEQUENCE [LARGE SCALE GENOMIC DNA]</scope>
    <source>
        <strain evidence="2">CBS 7786</strain>
    </source>
</reference>
<organism evidence="1 2">
    <name type="scientific">Lipomyces kononenkoae</name>
    <name type="common">Yeast</name>
    <dbReference type="NCBI Taxonomy" id="34357"/>
    <lineage>
        <taxon>Eukaryota</taxon>
        <taxon>Fungi</taxon>
        <taxon>Dikarya</taxon>
        <taxon>Ascomycota</taxon>
        <taxon>Saccharomycotina</taxon>
        <taxon>Lipomycetes</taxon>
        <taxon>Lipomycetales</taxon>
        <taxon>Lipomycetaceae</taxon>
        <taxon>Lipomyces</taxon>
    </lineage>
</organism>
<gene>
    <name evidence="1" type="ORF">V1525DRAFT_388881</name>
</gene>
<evidence type="ECO:0000313" key="1">
    <source>
        <dbReference type="EMBL" id="KAK9237030.1"/>
    </source>
</evidence>
<dbReference type="Proteomes" id="UP001433508">
    <property type="component" value="Unassembled WGS sequence"/>
</dbReference>
<protein>
    <submittedName>
        <fullName evidence="1">Nup133 N terminal like-domain-containing protein</fullName>
    </submittedName>
</protein>
<name>A0ACC3T043_LIPKO</name>
<proteinExistence type="predicted"/>
<accession>A0ACC3T043</accession>
<comment type="caution">
    <text evidence="1">The sequence shown here is derived from an EMBL/GenBank/DDBJ whole genome shotgun (WGS) entry which is preliminary data.</text>
</comment>
<dbReference type="EMBL" id="MU971375">
    <property type="protein sequence ID" value="KAK9237030.1"/>
    <property type="molecule type" value="Genomic_DNA"/>
</dbReference>
<keyword evidence="2" id="KW-1185">Reference proteome</keyword>
<evidence type="ECO:0000313" key="2">
    <source>
        <dbReference type="Proteomes" id="UP001433508"/>
    </source>
</evidence>
<sequence length="1251" mass="139115">MSYSASIYPTVPMAAVGPEPGARLAAGVSSPVGISSGIAVQLPGHPAGFPQTPTPGTYGSGSIPRSMSQQQVYQTPLRGQTSQHPLPRQQQLKNEQQQQQHQPQQHQQQNTLPGGLVSTSPTGQVIAKQGAAIAVPQTPVEIADRHVNEFIERDSRYPDLDRIIQQSQLSDYQYGPADPGAFAPFLRTRISKIPDIIFEQYNKTECYTKMGLFPQLQRAWITVDNRLYFWNYLSGQDFLSFEDLQHTILSVQLIKPKKGTFIDSINYLLLLATPLEFHILAVSFTNNDLQLYDTGMVVSIKGLDVNAIAGSDATGRIFFTSRGSQDLWEITYSNTESWFRGKCGKVCHTKSGLSAFSPSMGSLSPIAKMAFPFSSSSVLSYILPSVQSETIAQIAVDDTRKLIYTLSSRSTLRAYHMSNPTDLTLVITYTYASISSHLQMINATSPLLDPRNTTIVSIHPVRPTESTQIHLIATTSTGCRLFLRAARTYGFGFASTESAPPTTMQVIQVRFPPRDAISQTSSTSTLLKSTRFSKIFVPGYFFAVKEGSTSDSLFVSAPDSCRILRQSLTSQSAPQFLENAVWADIEGFVQAIELITSEFQVSNRPEGFGNEISGQYILPPAEIAVLTNTGVHIYTRRYMAQTFLQCNNLRLFIELYGRGETCCASLSIAASSQWPLDARELARRAYIEHGGKAHVRDDNYGVVELSIDSIQLSGRFDGLGMYIARIVRPIWTTPIFKMAASVAKGQQVRSFSTNVSADKLSTYQVLLFELYDFLDQNRNYIDGLSGPDIVPGGFGTQRSDELALQAEHRGMYALLQLIITMREGISFVSMVAGEPKKLNEIMANLSAETQNRIAKLTFHDLFTKNEGTELAKDFVAAIVNQSIDAGGSVDSVVDILRKRCGSFCSADDVILFKAREYLHKAKSVAATDPDLKLQYLRESVRLLEKTAGTILFDDLQGAVRELLSLEFHPGAVEVVLKAAVEADRGNLSVGYFADGMPAMDPREELFNKRVRCYNLVFFILEDVDARAAETESSLQQQQQVLAPAGTTPAAAPLPTAELQKETYAVAFSSRDELFHYWFYDWYVSRGLANRLLEVDTPYIESYLERNSTTSIEQANLLWLFYAKKDQFYKAGQVLYRLSQSNFEIPLAQRIEFLSRARGFCNCYCPPGQRQAMLRLQQMIQDELTVAFIQDDVLGRIKTDERLANDETKRAELIDRLDGKVLNLSILYNEFANPLAYKDICEAIVKAADYNG</sequence>